<dbReference type="PANTHER" id="PTHR30071">
    <property type="entry name" value="HEME EXPORTER PROTEIN C"/>
    <property type="match status" value="1"/>
</dbReference>
<evidence type="ECO:0000256" key="2">
    <source>
        <dbReference type="ARBA" id="ARBA00022692"/>
    </source>
</evidence>
<sequence length="394" mass="44251">MDLASWSSNLLLISFFSYLVATLFFGGAVKGAKSKETYNNNKWGNIGITITTIGFLTHLGYFFTRWGASGHAPLSNMFEFTTAFAMMLVGSFIMLFWMYKTPSLGLFALPIAIIIIGYASMFPTEITPLIPALNSYWLWVHVSTAALGQAIFAIGAVAGLVFLLKNVDMTKKSKSSFWLESVMFVLVLTLGFILSSTAFSVAGYEAEFTYVNKDEQTQKMIYHYPPLFGLNEYVAQTPDRMTPLVEMPAIVNAKTLTTLVWSVMTGIVLYLLMRLIIRKPIAALFQPLARKANSQLMDEIVYRSVLIGFPVFTLGALIFAMIWAHEAWSRFWGWDPKEVWALITWLFYAAFLHLRLSKGWEGKKSAWLAVIGFVIIMFNLIVVNLILAGLHSYA</sequence>
<keyword evidence="2 6" id="KW-0812">Transmembrane</keyword>
<evidence type="ECO:0000256" key="1">
    <source>
        <dbReference type="ARBA" id="ARBA00004141"/>
    </source>
</evidence>
<evidence type="ECO:0000256" key="5">
    <source>
        <dbReference type="ARBA" id="ARBA00023136"/>
    </source>
</evidence>
<keyword evidence="5 6" id="KW-0472">Membrane</keyword>
<protein>
    <submittedName>
        <fullName evidence="8">C-type cytochrome biogenesis protein CcsB</fullName>
    </submittedName>
</protein>
<feature type="transmembrane region" description="Helical" evidence="6">
    <location>
        <begin position="136"/>
        <end position="164"/>
    </location>
</feature>
<feature type="transmembrane region" description="Helical" evidence="6">
    <location>
        <begin position="46"/>
        <end position="68"/>
    </location>
</feature>
<evidence type="ECO:0000313" key="8">
    <source>
        <dbReference type="EMBL" id="MFD1928111.1"/>
    </source>
</evidence>
<evidence type="ECO:0000313" key="9">
    <source>
        <dbReference type="Proteomes" id="UP001597218"/>
    </source>
</evidence>
<keyword evidence="3" id="KW-0201">Cytochrome c-type biogenesis</keyword>
<accession>A0ABW4SFE5</accession>
<feature type="transmembrane region" description="Helical" evidence="6">
    <location>
        <begin position="80"/>
        <end position="99"/>
    </location>
</feature>
<dbReference type="InterPro" id="IPR017562">
    <property type="entry name" value="Cyt_c_biogenesis_CcsA"/>
</dbReference>
<dbReference type="Pfam" id="PF01578">
    <property type="entry name" value="Cytochrom_C_asm"/>
    <property type="match status" value="1"/>
</dbReference>
<feature type="transmembrane region" description="Helical" evidence="6">
    <location>
        <begin position="300"/>
        <end position="324"/>
    </location>
</feature>
<dbReference type="Proteomes" id="UP001597218">
    <property type="component" value="Unassembled WGS sequence"/>
</dbReference>
<evidence type="ECO:0000256" key="4">
    <source>
        <dbReference type="ARBA" id="ARBA00022989"/>
    </source>
</evidence>
<evidence type="ECO:0000259" key="7">
    <source>
        <dbReference type="Pfam" id="PF01578"/>
    </source>
</evidence>
<feature type="transmembrane region" description="Helical" evidence="6">
    <location>
        <begin position="368"/>
        <end position="390"/>
    </location>
</feature>
<feature type="transmembrane region" description="Helical" evidence="6">
    <location>
        <begin position="259"/>
        <end position="277"/>
    </location>
</feature>
<comment type="caution">
    <text evidence="8">The sequence shown here is derived from an EMBL/GenBank/DDBJ whole genome shotgun (WGS) entry which is preliminary data.</text>
</comment>
<organism evidence="8 9">
    <name type="scientific">Sporosarcina siberiensis</name>
    <dbReference type="NCBI Taxonomy" id="1365606"/>
    <lineage>
        <taxon>Bacteria</taxon>
        <taxon>Bacillati</taxon>
        <taxon>Bacillota</taxon>
        <taxon>Bacilli</taxon>
        <taxon>Bacillales</taxon>
        <taxon>Caryophanaceae</taxon>
        <taxon>Sporosarcina</taxon>
    </lineage>
</organism>
<dbReference type="NCBIfam" id="TIGR03144">
    <property type="entry name" value="cytochr_II_ccsB"/>
    <property type="match status" value="1"/>
</dbReference>
<name>A0ABW4SFE5_9BACL</name>
<gene>
    <name evidence="8" type="primary">ccsB</name>
    <name evidence="8" type="ORF">ACFSFY_08570</name>
</gene>
<evidence type="ECO:0000256" key="6">
    <source>
        <dbReference type="SAM" id="Phobius"/>
    </source>
</evidence>
<keyword evidence="4 6" id="KW-1133">Transmembrane helix</keyword>
<keyword evidence="9" id="KW-1185">Reference proteome</keyword>
<dbReference type="RefSeq" id="WP_381537172.1">
    <property type="nucleotide sequence ID" value="NZ_JBHUGI010000024.1"/>
</dbReference>
<feature type="transmembrane region" description="Helical" evidence="6">
    <location>
        <begin position="6"/>
        <end position="25"/>
    </location>
</feature>
<dbReference type="InterPro" id="IPR045062">
    <property type="entry name" value="Cyt_c_biogenesis_CcsA/CcmC"/>
</dbReference>
<feature type="transmembrane region" description="Helical" evidence="6">
    <location>
        <begin position="106"/>
        <end position="124"/>
    </location>
</feature>
<comment type="subcellular location">
    <subcellularLocation>
        <location evidence="1">Membrane</location>
        <topology evidence="1">Multi-pass membrane protein</topology>
    </subcellularLocation>
</comment>
<proteinExistence type="predicted"/>
<feature type="domain" description="Cytochrome c assembly protein" evidence="7">
    <location>
        <begin position="82"/>
        <end position="391"/>
    </location>
</feature>
<dbReference type="PANTHER" id="PTHR30071:SF1">
    <property type="entry name" value="CYTOCHROME B_B6 PROTEIN-RELATED"/>
    <property type="match status" value="1"/>
</dbReference>
<dbReference type="InterPro" id="IPR002541">
    <property type="entry name" value="Cyt_c_assembly"/>
</dbReference>
<evidence type="ECO:0000256" key="3">
    <source>
        <dbReference type="ARBA" id="ARBA00022748"/>
    </source>
</evidence>
<reference evidence="9" key="1">
    <citation type="journal article" date="2019" name="Int. J. Syst. Evol. Microbiol.">
        <title>The Global Catalogue of Microorganisms (GCM) 10K type strain sequencing project: providing services to taxonomists for standard genome sequencing and annotation.</title>
        <authorList>
            <consortium name="The Broad Institute Genomics Platform"/>
            <consortium name="The Broad Institute Genome Sequencing Center for Infectious Disease"/>
            <person name="Wu L."/>
            <person name="Ma J."/>
        </authorList>
    </citation>
    <scope>NUCLEOTIDE SEQUENCE [LARGE SCALE GENOMIC DNA]</scope>
    <source>
        <strain evidence="9">CGMCC 4.7177</strain>
    </source>
</reference>
<feature type="transmembrane region" description="Helical" evidence="6">
    <location>
        <begin position="339"/>
        <end position="356"/>
    </location>
</feature>
<dbReference type="EMBL" id="JBHUGI010000024">
    <property type="protein sequence ID" value="MFD1928111.1"/>
    <property type="molecule type" value="Genomic_DNA"/>
</dbReference>
<feature type="transmembrane region" description="Helical" evidence="6">
    <location>
        <begin position="176"/>
        <end position="202"/>
    </location>
</feature>